<dbReference type="AlphaFoldDB" id="A0A4R0N8K5"/>
<gene>
    <name evidence="3" type="ORF">EZ444_10925</name>
</gene>
<dbReference type="EMBL" id="SJSM01000005">
    <property type="protein sequence ID" value="TCC96488.1"/>
    <property type="molecule type" value="Genomic_DNA"/>
</dbReference>
<dbReference type="RefSeq" id="WP_131608785.1">
    <property type="nucleotide sequence ID" value="NZ_SJSM01000005.1"/>
</dbReference>
<evidence type="ECO:0000313" key="3">
    <source>
        <dbReference type="EMBL" id="TCC96488.1"/>
    </source>
</evidence>
<dbReference type="GO" id="GO:0016989">
    <property type="term" value="F:sigma factor antagonist activity"/>
    <property type="evidence" value="ECO:0007669"/>
    <property type="project" value="TreeGrafter"/>
</dbReference>
<name>A0A4R0N8K5_9SPHI</name>
<protein>
    <submittedName>
        <fullName evidence="3">FecR family protein</fullName>
    </submittedName>
</protein>
<feature type="domain" description="FecR protein" evidence="1">
    <location>
        <begin position="175"/>
        <end position="269"/>
    </location>
</feature>
<dbReference type="InterPro" id="IPR032508">
    <property type="entry name" value="FecR_C"/>
</dbReference>
<dbReference type="Gene3D" id="2.60.120.1440">
    <property type="match status" value="1"/>
</dbReference>
<dbReference type="InterPro" id="IPR012373">
    <property type="entry name" value="Ferrdict_sens_TM"/>
</dbReference>
<dbReference type="PANTHER" id="PTHR30273">
    <property type="entry name" value="PERIPLASMIC SIGNAL SENSOR AND SIGMA FACTOR ACTIVATOR FECR-RELATED"/>
    <property type="match status" value="1"/>
</dbReference>
<comment type="caution">
    <text evidence="3">The sequence shown here is derived from an EMBL/GenBank/DDBJ whole genome shotgun (WGS) entry which is preliminary data.</text>
</comment>
<evidence type="ECO:0000313" key="4">
    <source>
        <dbReference type="Proteomes" id="UP000291117"/>
    </source>
</evidence>
<dbReference type="PANTHER" id="PTHR30273:SF2">
    <property type="entry name" value="PROTEIN FECR"/>
    <property type="match status" value="1"/>
</dbReference>
<dbReference type="Pfam" id="PF16344">
    <property type="entry name" value="FecR_C"/>
    <property type="match status" value="1"/>
</dbReference>
<evidence type="ECO:0000259" key="2">
    <source>
        <dbReference type="Pfam" id="PF16344"/>
    </source>
</evidence>
<dbReference type="Gene3D" id="3.55.50.30">
    <property type="match status" value="1"/>
</dbReference>
<dbReference type="InterPro" id="IPR006860">
    <property type="entry name" value="FecR"/>
</dbReference>
<organism evidence="3 4">
    <name type="scientific">Pedobacter hiemivivus</name>
    <dbReference type="NCBI Taxonomy" id="2530454"/>
    <lineage>
        <taxon>Bacteria</taxon>
        <taxon>Pseudomonadati</taxon>
        <taxon>Bacteroidota</taxon>
        <taxon>Sphingobacteriia</taxon>
        <taxon>Sphingobacteriales</taxon>
        <taxon>Sphingobacteriaceae</taxon>
        <taxon>Pedobacter</taxon>
    </lineage>
</organism>
<sequence>MEKQRFLILLDKYINRQATQEEQGLLEEYYKRLDALSELELSDQEESKFQQSMLQQIQSRIASEEEHVEPKLKRSYKIWYMAASILLLLTVGSYFYEAKTPRPVVQTANLKANDISPGSNKAVLTLSNGKEIVLSDADNGVLTNQGSTKIVKKANGELAYQVENKDANPQTLFNTITIPRGGQYEVILPDGTKVLLNAASSLTYPTQFNGQQRNVELKGEAYFEVAKRKAMPFVVKTSDVEIKVLGTHFNISAYQDDPVITTTLLEGSVSINKGNVTALLKPGQQGISRSGLKTVSVQNANIEQVMGWTKGSFVFADLSIKEVMKIASRWYDIDVEYQGNVQSKKFGGTTSRYKNITELLDYMKITGGVNYKIEGRRVILMN</sequence>
<accession>A0A4R0N8K5</accession>
<feature type="domain" description="Protein FecR C-terminal" evidence="2">
    <location>
        <begin position="313"/>
        <end position="380"/>
    </location>
</feature>
<reference evidence="3 4" key="1">
    <citation type="submission" date="2019-02" db="EMBL/GenBank/DDBJ databases">
        <title>Pedobacter sp. RP-3-8 sp. nov., isolated from Arctic soil.</title>
        <authorList>
            <person name="Dahal R.H."/>
        </authorList>
    </citation>
    <scope>NUCLEOTIDE SEQUENCE [LARGE SCALE GENOMIC DNA]</scope>
    <source>
        <strain evidence="3 4">RP-3-8</strain>
    </source>
</reference>
<dbReference type="OrthoDB" id="1099963at2"/>
<evidence type="ECO:0000259" key="1">
    <source>
        <dbReference type="Pfam" id="PF04773"/>
    </source>
</evidence>
<dbReference type="PIRSF" id="PIRSF018266">
    <property type="entry name" value="FecR"/>
    <property type="match status" value="1"/>
</dbReference>
<dbReference type="Proteomes" id="UP000291117">
    <property type="component" value="Unassembled WGS sequence"/>
</dbReference>
<dbReference type="FunFam" id="2.60.120.1440:FF:000001">
    <property type="entry name" value="Putative anti-sigma factor"/>
    <property type="match status" value="1"/>
</dbReference>
<keyword evidence="4" id="KW-1185">Reference proteome</keyword>
<dbReference type="Pfam" id="PF04773">
    <property type="entry name" value="FecR"/>
    <property type="match status" value="1"/>
</dbReference>
<proteinExistence type="predicted"/>